<evidence type="ECO:0000256" key="1">
    <source>
        <dbReference type="ARBA" id="ARBA00002919"/>
    </source>
</evidence>
<feature type="domain" description="Ketopantoate reductase C-terminal" evidence="13">
    <location>
        <begin position="175"/>
        <end position="297"/>
    </location>
</feature>
<keyword evidence="6 11" id="KW-0566">Pantothenate biosynthesis</keyword>
<proteinExistence type="inferred from homology"/>
<accession>A0A2A6RDK3</accession>
<evidence type="ECO:0000259" key="13">
    <source>
        <dbReference type="Pfam" id="PF08546"/>
    </source>
</evidence>
<evidence type="ECO:0000256" key="7">
    <source>
        <dbReference type="ARBA" id="ARBA00022857"/>
    </source>
</evidence>
<evidence type="ECO:0000256" key="8">
    <source>
        <dbReference type="ARBA" id="ARBA00023002"/>
    </source>
</evidence>
<evidence type="ECO:0000256" key="6">
    <source>
        <dbReference type="ARBA" id="ARBA00022655"/>
    </source>
</evidence>
<dbReference type="InterPro" id="IPR013752">
    <property type="entry name" value="KPA_reductase"/>
</dbReference>
<dbReference type="InterPro" id="IPR036291">
    <property type="entry name" value="NAD(P)-bd_dom_sf"/>
</dbReference>
<evidence type="ECO:0000259" key="12">
    <source>
        <dbReference type="Pfam" id="PF02558"/>
    </source>
</evidence>
<evidence type="ECO:0000256" key="3">
    <source>
        <dbReference type="ARBA" id="ARBA00007870"/>
    </source>
</evidence>
<organism evidence="14 15">
    <name type="scientific">Candidatus Viridilinea mediisalina</name>
    <dbReference type="NCBI Taxonomy" id="2024553"/>
    <lineage>
        <taxon>Bacteria</taxon>
        <taxon>Bacillati</taxon>
        <taxon>Chloroflexota</taxon>
        <taxon>Chloroflexia</taxon>
        <taxon>Chloroflexales</taxon>
        <taxon>Chloroflexineae</taxon>
        <taxon>Oscillochloridaceae</taxon>
        <taxon>Candidatus Viridilinea</taxon>
    </lineage>
</organism>
<evidence type="ECO:0000256" key="10">
    <source>
        <dbReference type="ARBA" id="ARBA00048793"/>
    </source>
</evidence>
<dbReference type="EMBL" id="NQWI01000219">
    <property type="protein sequence ID" value="PDV99547.1"/>
    <property type="molecule type" value="Genomic_DNA"/>
</dbReference>
<comment type="caution">
    <text evidence="14">The sequence shown here is derived from an EMBL/GenBank/DDBJ whole genome shotgun (WGS) entry which is preliminary data.</text>
</comment>
<dbReference type="PANTHER" id="PTHR43765:SF2">
    <property type="entry name" value="2-DEHYDROPANTOATE 2-REDUCTASE"/>
    <property type="match status" value="1"/>
</dbReference>
<dbReference type="InterPro" id="IPR050838">
    <property type="entry name" value="Ketopantoate_reductase"/>
</dbReference>
<dbReference type="InterPro" id="IPR008927">
    <property type="entry name" value="6-PGluconate_DH-like_C_sf"/>
</dbReference>
<dbReference type="Proteomes" id="UP000220527">
    <property type="component" value="Unassembled WGS sequence"/>
</dbReference>
<comment type="catalytic activity">
    <reaction evidence="10 11">
        <text>(R)-pantoate + NADP(+) = 2-dehydropantoate + NADPH + H(+)</text>
        <dbReference type="Rhea" id="RHEA:16233"/>
        <dbReference type="ChEBI" id="CHEBI:11561"/>
        <dbReference type="ChEBI" id="CHEBI:15378"/>
        <dbReference type="ChEBI" id="CHEBI:15980"/>
        <dbReference type="ChEBI" id="CHEBI:57783"/>
        <dbReference type="ChEBI" id="CHEBI:58349"/>
        <dbReference type="EC" id="1.1.1.169"/>
    </reaction>
</comment>
<dbReference type="Pfam" id="PF02558">
    <property type="entry name" value="ApbA"/>
    <property type="match status" value="1"/>
</dbReference>
<dbReference type="RefSeq" id="WP_097646115.1">
    <property type="nucleotide sequence ID" value="NZ_NQWI01000219.1"/>
</dbReference>
<dbReference type="AlphaFoldDB" id="A0A2A6RDK3"/>
<dbReference type="InterPro" id="IPR013332">
    <property type="entry name" value="KPR_N"/>
</dbReference>
<dbReference type="Gene3D" id="1.10.1040.10">
    <property type="entry name" value="N-(1-d-carboxylethyl)-l-norvaline Dehydrogenase, domain 2"/>
    <property type="match status" value="1"/>
</dbReference>
<keyword evidence="15" id="KW-1185">Reference proteome</keyword>
<dbReference type="FunFam" id="1.10.1040.10:FF:000017">
    <property type="entry name" value="2-dehydropantoate 2-reductase"/>
    <property type="match status" value="1"/>
</dbReference>
<dbReference type="Gene3D" id="3.40.50.720">
    <property type="entry name" value="NAD(P)-binding Rossmann-like Domain"/>
    <property type="match status" value="1"/>
</dbReference>
<keyword evidence="8 11" id="KW-0560">Oxidoreductase</keyword>
<dbReference type="PANTHER" id="PTHR43765">
    <property type="entry name" value="2-DEHYDROPANTOATE 2-REDUCTASE-RELATED"/>
    <property type="match status" value="1"/>
</dbReference>
<evidence type="ECO:0000256" key="2">
    <source>
        <dbReference type="ARBA" id="ARBA00004994"/>
    </source>
</evidence>
<evidence type="ECO:0000256" key="11">
    <source>
        <dbReference type="RuleBase" id="RU362068"/>
    </source>
</evidence>
<sequence length="300" mass="30540">MRIAILGAGALGGLIGFYLARVADVVLVDTWEAHVAAIKAHGLICEYAGQTEARSVCAVSEPHHVAPVPIALVLVKAHQTAWAARVAAQLLTPDGVAYTLQNGLGNYDMLAASLGAARVGQGVTTLGATLLGPGRVRLAGLGPTTLGSVPEAQRAAALAEQFSASGLATSVSTEIEGLIWGKLLVNVGINALTALLRVPNGALATSPEARQLLEAVVCEAAAVAAAKGLTLPYADPVAHTLAVAQATASNQSSMLQDILRGSPSEINTINGAIVREGERLGLPTPLNAMLTKLVLALEAL</sequence>
<dbReference type="UniPathway" id="UPA00028">
    <property type="reaction ID" value="UER00004"/>
</dbReference>
<name>A0A2A6RDK3_9CHLR</name>
<gene>
    <name evidence="14" type="ORF">CJ255_21445</name>
</gene>
<comment type="similarity">
    <text evidence="3 11">Belongs to the ketopantoate reductase family.</text>
</comment>
<comment type="pathway">
    <text evidence="2 11">Cofactor biosynthesis; (R)-pantothenate biosynthesis; (R)-pantoate from 3-methyl-2-oxobutanoate: step 2/2.</text>
</comment>
<dbReference type="GO" id="GO:0005737">
    <property type="term" value="C:cytoplasm"/>
    <property type="evidence" value="ECO:0007669"/>
    <property type="project" value="TreeGrafter"/>
</dbReference>
<dbReference type="SUPFAM" id="SSF51735">
    <property type="entry name" value="NAD(P)-binding Rossmann-fold domains"/>
    <property type="match status" value="1"/>
</dbReference>
<evidence type="ECO:0000256" key="4">
    <source>
        <dbReference type="ARBA" id="ARBA00013014"/>
    </source>
</evidence>
<comment type="function">
    <text evidence="1 11">Catalyzes the NADPH-dependent reduction of ketopantoate into pantoic acid.</text>
</comment>
<dbReference type="Pfam" id="PF08546">
    <property type="entry name" value="ApbA_C"/>
    <property type="match status" value="1"/>
</dbReference>
<evidence type="ECO:0000313" key="15">
    <source>
        <dbReference type="Proteomes" id="UP000220527"/>
    </source>
</evidence>
<evidence type="ECO:0000256" key="9">
    <source>
        <dbReference type="ARBA" id="ARBA00032024"/>
    </source>
</evidence>
<reference evidence="15" key="1">
    <citation type="submission" date="2017-08" db="EMBL/GenBank/DDBJ databases">
        <authorList>
            <person name="Grouzdev D.S."/>
            <person name="Gaisin V.A."/>
            <person name="Rysina M.S."/>
            <person name="Gorlenko V.M."/>
        </authorList>
    </citation>
    <scope>NUCLEOTIDE SEQUENCE [LARGE SCALE GENOMIC DNA]</scope>
    <source>
        <strain evidence="15">Kir15-3F</strain>
    </source>
</reference>
<evidence type="ECO:0000313" key="14">
    <source>
        <dbReference type="EMBL" id="PDV99547.1"/>
    </source>
</evidence>
<dbReference type="InterPro" id="IPR003710">
    <property type="entry name" value="ApbA"/>
</dbReference>
<dbReference type="SUPFAM" id="SSF48179">
    <property type="entry name" value="6-phosphogluconate dehydrogenase C-terminal domain-like"/>
    <property type="match status" value="1"/>
</dbReference>
<dbReference type="NCBIfam" id="TIGR00745">
    <property type="entry name" value="apbA_panE"/>
    <property type="match status" value="1"/>
</dbReference>
<keyword evidence="7 11" id="KW-0521">NADP</keyword>
<dbReference type="GO" id="GO:0008677">
    <property type="term" value="F:2-dehydropantoate 2-reductase activity"/>
    <property type="evidence" value="ECO:0007669"/>
    <property type="project" value="UniProtKB-EC"/>
</dbReference>
<dbReference type="GO" id="GO:0015940">
    <property type="term" value="P:pantothenate biosynthetic process"/>
    <property type="evidence" value="ECO:0007669"/>
    <property type="project" value="UniProtKB-UniPathway"/>
</dbReference>
<protein>
    <recommendedName>
        <fullName evidence="5 11">2-dehydropantoate 2-reductase</fullName>
        <ecNumber evidence="4 11">1.1.1.169</ecNumber>
    </recommendedName>
    <alternativeName>
        <fullName evidence="9 11">Ketopantoate reductase</fullName>
    </alternativeName>
</protein>
<evidence type="ECO:0000256" key="5">
    <source>
        <dbReference type="ARBA" id="ARBA00019465"/>
    </source>
</evidence>
<dbReference type="GO" id="GO:0050661">
    <property type="term" value="F:NADP binding"/>
    <property type="evidence" value="ECO:0007669"/>
    <property type="project" value="TreeGrafter"/>
</dbReference>
<dbReference type="InterPro" id="IPR013328">
    <property type="entry name" value="6PGD_dom2"/>
</dbReference>
<dbReference type="EC" id="1.1.1.169" evidence="4 11"/>
<feature type="domain" description="Ketopantoate reductase N-terminal" evidence="12">
    <location>
        <begin position="3"/>
        <end position="150"/>
    </location>
</feature>
<dbReference type="OrthoDB" id="9793586at2"/>